<keyword evidence="14 19" id="KW-0472">Membrane</keyword>
<gene>
    <name evidence="23" type="ORF">C1949_09945</name>
</gene>
<keyword evidence="10" id="KW-0408">Iron</keyword>
<protein>
    <recommendedName>
        <fullName evidence="18">Metal-pseudopaline receptor CntO</fullName>
    </recommendedName>
</protein>
<dbReference type="PANTHER" id="PTHR32552:SF68">
    <property type="entry name" value="FERRICHROME OUTER MEMBRANE TRANSPORTER_PHAGE RECEPTOR"/>
    <property type="match status" value="1"/>
</dbReference>
<evidence type="ECO:0000256" key="6">
    <source>
        <dbReference type="ARBA" id="ARBA00022596"/>
    </source>
</evidence>
<evidence type="ECO:0000256" key="15">
    <source>
        <dbReference type="ARBA" id="ARBA00023170"/>
    </source>
</evidence>
<evidence type="ECO:0000256" key="2">
    <source>
        <dbReference type="ARBA" id="ARBA00009810"/>
    </source>
</evidence>
<dbReference type="InterPro" id="IPR037066">
    <property type="entry name" value="Plug_dom_sf"/>
</dbReference>
<dbReference type="FunFam" id="2.40.170.20:FF:000005">
    <property type="entry name" value="TonB-dependent siderophore receptor"/>
    <property type="match status" value="1"/>
</dbReference>
<dbReference type="AlphaFoldDB" id="A0A2P4EUX0"/>
<keyword evidence="16 19" id="KW-0998">Cell outer membrane</keyword>
<dbReference type="SUPFAM" id="SSF56935">
    <property type="entry name" value="Porins"/>
    <property type="match status" value="1"/>
</dbReference>
<keyword evidence="8 21" id="KW-0732">Signal</keyword>
<evidence type="ECO:0000256" key="10">
    <source>
        <dbReference type="ARBA" id="ARBA00023004"/>
    </source>
</evidence>
<evidence type="ECO:0000259" key="22">
    <source>
        <dbReference type="SMART" id="SM00965"/>
    </source>
</evidence>
<comment type="similarity">
    <text evidence="2 19 20">Belongs to the TonB-dependent receptor family.</text>
</comment>
<evidence type="ECO:0000256" key="12">
    <source>
        <dbReference type="ARBA" id="ARBA00023077"/>
    </source>
</evidence>
<feature type="chain" id="PRO_5015109592" description="Metal-pseudopaline receptor CntO" evidence="21">
    <location>
        <begin position="37"/>
        <end position="812"/>
    </location>
</feature>
<dbReference type="InterPro" id="IPR036942">
    <property type="entry name" value="Beta-barrel_TonB_sf"/>
</dbReference>
<dbReference type="Gene3D" id="2.170.130.10">
    <property type="entry name" value="TonB-dependent receptor, plug domain"/>
    <property type="match status" value="1"/>
</dbReference>
<feature type="signal peptide" evidence="21">
    <location>
        <begin position="1"/>
        <end position="36"/>
    </location>
</feature>
<dbReference type="Gene3D" id="2.40.170.20">
    <property type="entry name" value="TonB-dependent receptor, beta-barrel domain"/>
    <property type="match status" value="1"/>
</dbReference>
<dbReference type="GO" id="GO:0009279">
    <property type="term" value="C:cell outer membrane"/>
    <property type="evidence" value="ECO:0007669"/>
    <property type="project" value="UniProtKB-SubCell"/>
</dbReference>
<evidence type="ECO:0000256" key="13">
    <source>
        <dbReference type="ARBA" id="ARBA00023112"/>
    </source>
</evidence>
<dbReference type="InterPro" id="IPR011662">
    <property type="entry name" value="Secretin/TonB_short_N"/>
</dbReference>
<dbReference type="Pfam" id="PF07715">
    <property type="entry name" value="Plug"/>
    <property type="match status" value="1"/>
</dbReference>
<dbReference type="EMBL" id="PPSK01000008">
    <property type="protein sequence ID" value="POB03392.1"/>
    <property type="molecule type" value="Genomic_DNA"/>
</dbReference>
<dbReference type="PROSITE" id="PS52016">
    <property type="entry name" value="TONB_DEPENDENT_REC_3"/>
    <property type="match status" value="1"/>
</dbReference>
<dbReference type="GO" id="GO:0015675">
    <property type="term" value="P:nickel cation transport"/>
    <property type="evidence" value="ECO:0007669"/>
    <property type="project" value="UniProtKB-KW"/>
</dbReference>
<evidence type="ECO:0000256" key="16">
    <source>
        <dbReference type="ARBA" id="ARBA00023237"/>
    </source>
</evidence>
<dbReference type="GO" id="GO:0015891">
    <property type="term" value="P:siderophore transport"/>
    <property type="evidence" value="ECO:0007669"/>
    <property type="project" value="InterPro"/>
</dbReference>
<evidence type="ECO:0000256" key="18">
    <source>
        <dbReference type="ARBA" id="ARBA00072467"/>
    </source>
</evidence>
<evidence type="ECO:0000256" key="3">
    <source>
        <dbReference type="ARBA" id="ARBA00022448"/>
    </source>
</evidence>
<evidence type="ECO:0000256" key="1">
    <source>
        <dbReference type="ARBA" id="ARBA00004571"/>
    </source>
</evidence>
<evidence type="ECO:0000256" key="11">
    <source>
        <dbReference type="ARBA" id="ARBA00023065"/>
    </source>
</evidence>
<proteinExistence type="inferred from homology"/>
<comment type="function">
    <text evidence="17">Transports the metallophore pseudopaline, which is involved in the acquisition of nickel and zinc, and thus enables bacterial growth inside the host, where metal access is limited. Is probably involved in the import of pseudopaline-metal complexes.</text>
</comment>
<keyword evidence="3 19" id="KW-0813">Transport</keyword>
<dbReference type="InterPro" id="IPR010105">
    <property type="entry name" value="TonB_sidphr_rcpt"/>
</dbReference>
<evidence type="ECO:0000256" key="14">
    <source>
        <dbReference type="ARBA" id="ARBA00023136"/>
    </source>
</evidence>
<keyword evidence="9" id="KW-0864">Zinc transport</keyword>
<evidence type="ECO:0000313" key="24">
    <source>
        <dbReference type="Proteomes" id="UP000243451"/>
    </source>
</evidence>
<dbReference type="NCBIfam" id="TIGR01783">
    <property type="entry name" value="TonB-siderophor"/>
    <property type="match status" value="1"/>
</dbReference>
<keyword evidence="9" id="KW-0862">Zinc</keyword>
<dbReference type="Proteomes" id="UP000243451">
    <property type="component" value="Unassembled WGS sequence"/>
</dbReference>
<name>A0A2P4EUX0_9GAMM</name>
<feature type="domain" description="Secretin/TonB short N-terminal" evidence="22">
    <location>
        <begin position="66"/>
        <end position="117"/>
    </location>
</feature>
<dbReference type="CDD" id="cd01347">
    <property type="entry name" value="ligand_gated_channel"/>
    <property type="match status" value="1"/>
</dbReference>
<dbReference type="SMART" id="SM00965">
    <property type="entry name" value="STN"/>
    <property type="match status" value="1"/>
</dbReference>
<comment type="subcellular location">
    <subcellularLocation>
        <location evidence="1 19">Cell outer membrane</location>
        <topology evidence="1 19">Multi-pass membrane protein</topology>
    </subcellularLocation>
</comment>
<dbReference type="InterPro" id="IPR012910">
    <property type="entry name" value="Plug_dom"/>
</dbReference>
<dbReference type="GO" id="GO:0015344">
    <property type="term" value="F:siderophore uptake transmembrane transporter activity"/>
    <property type="evidence" value="ECO:0007669"/>
    <property type="project" value="TreeGrafter"/>
</dbReference>
<comment type="caution">
    <text evidence="23">The sequence shown here is derived from an EMBL/GenBank/DDBJ whole genome shotgun (WGS) entry which is preliminary data.</text>
</comment>
<evidence type="ECO:0000256" key="19">
    <source>
        <dbReference type="PROSITE-ProRule" id="PRU01360"/>
    </source>
</evidence>
<organism evidence="23 24">
    <name type="scientific">Halopseudomonas oceani</name>
    <dbReference type="NCBI Taxonomy" id="1708783"/>
    <lineage>
        <taxon>Bacteria</taxon>
        <taxon>Pseudomonadati</taxon>
        <taxon>Pseudomonadota</taxon>
        <taxon>Gammaproteobacteria</taxon>
        <taxon>Pseudomonadales</taxon>
        <taxon>Pseudomonadaceae</taxon>
        <taxon>Halopseudomonas</taxon>
    </lineage>
</organism>
<reference evidence="23 24" key="1">
    <citation type="submission" date="2018-01" db="EMBL/GenBank/DDBJ databases">
        <title>Draft genome of the type strain Pseudomonas oceani DSM 100277 isolated from the deep water in Okinawa trough, northwestern Pacific Ocean.</title>
        <authorList>
            <person name="Gomila M."/>
            <person name="Mulet M."/>
            <person name="Garcia-Valdes E."/>
            <person name="Lalucat J."/>
        </authorList>
    </citation>
    <scope>NUCLEOTIDE SEQUENCE [LARGE SCALE GENOMIC DNA]</scope>
    <source>
        <strain evidence="23 24">DSM 100277</strain>
    </source>
</reference>
<dbReference type="Pfam" id="PF00593">
    <property type="entry name" value="TonB_dep_Rec_b-barrel"/>
    <property type="match status" value="1"/>
</dbReference>
<keyword evidence="13" id="KW-0921">Nickel transport</keyword>
<dbReference type="GO" id="GO:0038023">
    <property type="term" value="F:signaling receptor activity"/>
    <property type="evidence" value="ECO:0007669"/>
    <property type="project" value="InterPro"/>
</dbReference>
<keyword evidence="12 20" id="KW-0798">TonB box</keyword>
<dbReference type="GO" id="GO:0006829">
    <property type="term" value="P:zinc ion transport"/>
    <property type="evidence" value="ECO:0007669"/>
    <property type="project" value="UniProtKB-KW"/>
</dbReference>
<keyword evidence="11" id="KW-0406">Ion transport</keyword>
<evidence type="ECO:0000256" key="20">
    <source>
        <dbReference type="RuleBase" id="RU003357"/>
    </source>
</evidence>
<dbReference type="InterPro" id="IPR039426">
    <property type="entry name" value="TonB-dep_rcpt-like"/>
</dbReference>
<dbReference type="Gene3D" id="3.55.50.30">
    <property type="match status" value="1"/>
</dbReference>
<evidence type="ECO:0000256" key="17">
    <source>
        <dbReference type="ARBA" id="ARBA00056786"/>
    </source>
</evidence>
<evidence type="ECO:0000256" key="4">
    <source>
        <dbReference type="ARBA" id="ARBA00022452"/>
    </source>
</evidence>
<evidence type="ECO:0000256" key="9">
    <source>
        <dbReference type="ARBA" id="ARBA00022906"/>
    </source>
</evidence>
<evidence type="ECO:0000256" key="5">
    <source>
        <dbReference type="ARBA" id="ARBA00022496"/>
    </source>
</evidence>
<dbReference type="InterPro" id="IPR000531">
    <property type="entry name" value="Beta-barrel_TonB"/>
</dbReference>
<keyword evidence="5" id="KW-0410">Iron transport</keyword>
<keyword evidence="7 19" id="KW-0812">Transmembrane</keyword>
<dbReference type="PANTHER" id="PTHR32552">
    <property type="entry name" value="FERRICHROME IRON RECEPTOR-RELATED"/>
    <property type="match status" value="1"/>
</dbReference>
<dbReference type="FunFam" id="2.170.130.10:FF:000001">
    <property type="entry name" value="Catecholate siderophore TonB-dependent receptor"/>
    <property type="match status" value="1"/>
</dbReference>
<evidence type="ECO:0000256" key="8">
    <source>
        <dbReference type="ARBA" id="ARBA00022729"/>
    </source>
</evidence>
<keyword evidence="6" id="KW-0533">Nickel</keyword>
<accession>A0A2P4EUX0</accession>
<keyword evidence="4 19" id="KW-1134">Transmembrane beta strand</keyword>
<dbReference type="OrthoDB" id="127311at2"/>
<keyword evidence="15 23" id="KW-0675">Receptor</keyword>
<evidence type="ECO:0000313" key="23">
    <source>
        <dbReference type="EMBL" id="POB03392.1"/>
    </source>
</evidence>
<keyword evidence="24" id="KW-1185">Reference proteome</keyword>
<dbReference type="RefSeq" id="WP_104738333.1">
    <property type="nucleotide sequence ID" value="NZ_BMHR01000005.1"/>
</dbReference>
<sequence>MNTRFNASAVVAAPVRIAPLALAITLGALVPGTALADPSVAPTRHYELVAGSLGAALTDFARQAGVSVQFNATQIGALRAPALVGDFSVGAGFARLLEGSGLYAKDLGGGVYLIQSVSAGSTMLRVLEVTAERSGQNPLLPAASIVAENSATASKTGTSILQNAQAVNVVTREEIEARGAGDVTQALQYTPGVVSQYGNTDMRHDWLSVRGFNPGRFMDGLRLPYGVLGYAQPRIDPYLLERVEVLKGPASVLYGQSLPGGLLNMISKRPGTGADNELRLQYGSHNHRELAFDLGGDVNEQGSVAYRVVGLGREADSQVDHVGEERTLLAPSLMWQVSDSTRLTLLAHYQKIDADGGGAPPALPALGTLYGGAGWGKLGPDTFIGEPGYDHFVNEQFLLGYELEHQLNDTWTLRQNLRLSDVDTDTRRVQGYMLSGNSLVRYAWAFPEQSRALTIDNQAMAAVQLGDVEHRLLLGLDYQREEGRYDEHFSGLSVSPIDLTTLQYTGDAIEPPLTTRRDQDRYQVGLYLQDEIQWHAWSVQLAGRYDVAKADNDVTDYLGGTRTSVKQDDEAFSGRAGLVYSFDNGLAPYVGYTRSFAPTAGTGDDGEALKPTEGEQYELGLRYQPVGSRSLFTLSAYRLTQQDVLTRDLVTNQRSQTGEVEIQGIELEGKMEVTQRMQAIASWAWTDSEITRDGNAAIEGNQQPFVPKQQGSLWLDYRLQDGLLKGLGMGAGARYLGASYGETANNYKSDAATLFDAAVSYDLRALTGEPGVSLQLSANNLTDREYISTCISAMSCYWGEGRNVTASLSYRW</sequence>
<evidence type="ECO:0000256" key="21">
    <source>
        <dbReference type="SAM" id="SignalP"/>
    </source>
</evidence>
<evidence type="ECO:0000256" key="7">
    <source>
        <dbReference type="ARBA" id="ARBA00022692"/>
    </source>
</evidence>